<keyword evidence="2" id="KW-0732">Signal</keyword>
<sequence length="481" mass="51550">MRRRPTPRRYAGLFACLVTWALTPAAFGAGGAELVLHGTGPYFTLQLPIALPAPAAAAASPNNLRVLNGRGEVLPFAWDDEAAPVAVEQLQTVPLFKLPGARAANDRPRAGAEPGWILDTREVSGTLQRLELELPESTRGMFTLQVSASDDLQQWRVVRAAAPVVALQHAGQTLRQTTIELAPLSARYLKLSLAQPGTLPELIGARVASLREQARGPELQWTDPIMPSRCDARHCDYPLPPRLPVEQLQVMLHEANTLALIEVLGSVDPEQPVAAAARHGLREQLRAVRRKTEPAAEPASERHWVGLAAATVYWLRLPEAELKSPPLPLAGSQHAQLRLSSAVPISQLGRQPPMLRAAARTRSLVFLARGPGPYQLSWDAPPAGPPALTLTQLMPGRAAAAPLPTDRATVMLARSAAVAVSPGPTLTVPQPSHPRAAAPSGAPGLWAVLFGGLALMAWMARSLLKRPVRQDARARAPSDRP</sequence>
<dbReference type="EMBL" id="CP011371">
    <property type="protein sequence ID" value="AKJ30845.1"/>
    <property type="molecule type" value="Genomic_DNA"/>
</dbReference>
<dbReference type="STRING" id="413882.AAW51_4154"/>
<feature type="signal peptide" evidence="2">
    <location>
        <begin position="1"/>
        <end position="28"/>
    </location>
</feature>
<dbReference type="Pfam" id="PF13163">
    <property type="entry name" value="DUF3999"/>
    <property type="match status" value="1"/>
</dbReference>
<evidence type="ECO:0000256" key="1">
    <source>
        <dbReference type="SAM" id="Phobius"/>
    </source>
</evidence>
<accession>A0A0G3BWF9</accession>
<evidence type="ECO:0000313" key="4">
    <source>
        <dbReference type="Proteomes" id="UP000035352"/>
    </source>
</evidence>
<gene>
    <name evidence="3" type="ORF">AAW51_4154</name>
</gene>
<dbReference type="KEGG" id="pbh:AAW51_4154"/>
<dbReference type="OrthoDB" id="5405606at2"/>
<dbReference type="InterPro" id="IPR025060">
    <property type="entry name" value="DUF3999"/>
</dbReference>
<keyword evidence="1 3" id="KW-0812">Transmembrane</keyword>
<organism evidence="3 4">
    <name type="scientific">Caldimonas brevitalea</name>
    <dbReference type="NCBI Taxonomy" id="413882"/>
    <lineage>
        <taxon>Bacteria</taxon>
        <taxon>Pseudomonadati</taxon>
        <taxon>Pseudomonadota</taxon>
        <taxon>Betaproteobacteria</taxon>
        <taxon>Burkholderiales</taxon>
        <taxon>Sphaerotilaceae</taxon>
        <taxon>Caldimonas</taxon>
    </lineage>
</organism>
<name>A0A0G3BWF9_9BURK</name>
<dbReference type="RefSeq" id="WP_083438463.1">
    <property type="nucleotide sequence ID" value="NZ_CP011371.1"/>
</dbReference>
<keyword evidence="4" id="KW-1185">Reference proteome</keyword>
<feature type="transmembrane region" description="Helical" evidence="1">
    <location>
        <begin position="444"/>
        <end position="464"/>
    </location>
</feature>
<dbReference type="AlphaFoldDB" id="A0A0G3BWF9"/>
<dbReference type="Proteomes" id="UP000035352">
    <property type="component" value="Chromosome"/>
</dbReference>
<proteinExistence type="predicted"/>
<feature type="chain" id="PRO_5005184042" evidence="2">
    <location>
        <begin position="29"/>
        <end position="481"/>
    </location>
</feature>
<evidence type="ECO:0000256" key="2">
    <source>
        <dbReference type="SAM" id="SignalP"/>
    </source>
</evidence>
<protein>
    <submittedName>
        <fullName evidence="3">Transmembrane protein</fullName>
    </submittedName>
</protein>
<evidence type="ECO:0000313" key="3">
    <source>
        <dbReference type="EMBL" id="AKJ30845.1"/>
    </source>
</evidence>
<keyword evidence="1" id="KW-0472">Membrane</keyword>
<keyword evidence="1" id="KW-1133">Transmembrane helix</keyword>
<reference evidence="3 4" key="1">
    <citation type="submission" date="2015-05" db="EMBL/GenBank/DDBJ databases">
        <authorList>
            <person name="Tang B."/>
            <person name="Yu Y."/>
        </authorList>
    </citation>
    <scope>NUCLEOTIDE SEQUENCE [LARGE SCALE GENOMIC DNA]</scope>
    <source>
        <strain evidence="3 4">DSM 7029</strain>
    </source>
</reference>